<dbReference type="Proteomes" id="UP000254337">
    <property type="component" value="Chromosome"/>
</dbReference>
<keyword evidence="2" id="KW-0663">Pyridoxal phosphate</keyword>
<keyword evidence="8" id="KW-1185">Reference proteome</keyword>
<dbReference type="CDD" id="cd07377">
    <property type="entry name" value="WHTH_GntR"/>
    <property type="match status" value="1"/>
</dbReference>
<dbReference type="Gene3D" id="1.10.10.10">
    <property type="entry name" value="Winged helix-like DNA-binding domain superfamily/Winged helix DNA-binding domain"/>
    <property type="match status" value="1"/>
</dbReference>
<dbReference type="OrthoDB" id="9799482at2"/>
<keyword evidence="3" id="KW-0805">Transcription regulation</keyword>
<keyword evidence="7" id="KW-0032">Aminotransferase</keyword>
<dbReference type="GO" id="GO:0008483">
    <property type="term" value="F:transaminase activity"/>
    <property type="evidence" value="ECO:0007669"/>
    <property type="project" value="UniProtKB-KW"/>
</dbReference>
<dbReference type="SMART" id="SM00345">
    <property type="entry name" value="HTH_GNTR"/>
    <property type="match status" value="1"/>
</dbReference>
<dbReference type="PANTHER" id="PTHR46577">
    <property type="entry name" value="HTH-TYPE TRANSCRIPTIONAL REGULATORY PROTEIN GABR"/>
    <property type="match status" value="1"/>
</dbReference>
<protein>
    <submittedName>
        <fullName evidence="7">PLP-dependent aminotransferase family protein</fullName>
    </submittedName>
</protein>
<keyword evidence="7" id="KW-0808">Transferase</keyword>
<evidence type="ECO:0000256" key="5">
    <source>
        <dbReference type="ARBA" id="ARBA00023163"/>
    </source>
</evidence>
<dbReference type="InterPro" id="IPR015421">
    <property type="entry name" value="PyrdxlP-dep_Trfase_major"/>
</dbReference>
<dbReference type="SUPFAM" id="SSF53383">
    <property type="entry name" value="PLP-dependent transferases"/>
    <property type="match status" value="1"/>
</dbReference>
<dbReference type="CDD" id="cd00609">
    <property type="entry name" value="AAT_like"/>
    <property type="match status" value="1"/>
</dbReference>
<dbReference type="InterPro" id="IPR051446">
    <property type="entry name" value="HTH_trans_reg/aminotransferase"/>
</dbReference>
<dbReference type="InterPro" id="IPR000524">
    <property type="entry name" value="Tscrpt_reg_HTH_GntR"/>
</dbReference>
<dbReference type="Pfam" id="PF00392">
    <property type="entry name" value="GntR"/>
    <property type="match status" value="1"/>
</dbReference>
<dbReference type="Gene3D" id="3.40.640.10">
    <property type="entry name" value="Type I PLP-dependent aspartate aminotransferase-like (Major domain)"/>
    <property type="match status" value="1"/>
</dbReference>
<name>A0A346B064_9FIRM</name>
<gene>
    <name evidence="7" type="ORF">DKB62_07985</name>
</gene>
<evidence type="ECO:0000313" key="7">
    <source>
        <dbReference type="EMBL" id="AXL21507.1"/>
    </source>
</evidence>
<proteinExistence type="inferred from homology"/>
<dbReference type="InterPro" id="IPR015424">
    <property type="entry name" value="PyrdxlP-dep_Trfase"/>
</dbReference>
<dbReference type="GO" id="GO:0030170">
    <property type="term" value="F:pyridoxal phosphate binding"/>
    <property type="evidence" value="ECO:0007669"/>
    <property type="project" value="InterPro"/>
</dbReference>
<evidence type="ECO:0000256" key="4">
    <source>
        <dbReference type="ARBA" id="ARBA00023125"/>
    </source>
</evidence>
<dbReference type="InterPro" id="IPR036390">
    <property type="entry name" value="WH_DNA-bd_sf"/>
</dbReference>
<dbReference type="InterPro" id="IPR036388">
    <property type="entry name" value="WH-like_DNA-bd_sf"/>
</dbReference>
<evidence type="ECO:0000256" key="2">
    <source>
        <dbReference type="ARBA" id="ARBA00022898"/>
    </source>
</evidence>
<evidence type="ECO:0000259" key="6">
    <source>
        <dbReference type="PROSITE" id="PS50949"/>
    </source>
</evidence>
<accession>A0A346B064</accession>
<dbReference type="RefSeq" id="WP_107195464.1">
    <property type="nucleotide sequence ID" value="NZ_CP029462.1"/>
</dbReference>
<dbReference type="PROSITE" id="PS50949">
    <property type="entry name" value="HTH_GNTR"/>
    <property type="match status" value="1"/>
</dbReference>
<dbReference type="Pfam" id="PF00155">
    <property type="entry name" value="Aminotran_1_2"/>
    <property type="match status" value="1"/>
</dbReference>
<reference evidence="7 8" key="1">
    <citation type="submission" date="2018-05" db="EMBL/GenBank/DDBJ databases">
        <title>Complete genome sequence of Megasphaera sp. AJH120T, isolated from the ceca of a chicken.</title>
        <authorList>
            <person name="Maki J."/>
            <person name="Looft T."/>
        </authorList>
    </citation>
    <scope>NUCLEOTIDE SEQUENCE [LARGE SCALE GENOMIC DNA]</scope>
    <source>
        <strain evidence="7 8">AJH120</strain>
    </source>
</reference>
<dbReference type="GO" id="GO:0003677">
    <property type="term" value="F:DNA binding"/>
    <property type="evidence" value="ECO:0007669"/>
    <property type="project" value="UniProtKB-KW"/>
</dbReference>
<sequence>MPVNSFETYPMSWKPAWSKERPLYQSLARRLEEDIRSGALLPGTKLPPQRELADFLDINVSTVSQAFRICSDKGLLTSVTGSGTFVAYDAMTNLSLAPDRTEPLIELASMMPETIAVDGVVASLQSMLAEEKAPSFFQYSCGSAAWRRMAALDLLRRAGAVGDEGTVAAANGGQNAIVASLLALCRPGDRLGVDPLVYSGLKQAARLLGVRLVPVAQEQGEMSTDGIRYAVQNHQIKGLYVVPDFQNPTAHVMSEQGRRTIAQIAEDEGLFIIEDGVARLMAADPLPTIQSLAPERTFFILSLSKVLLPTLRMAYILCPPAYAGTLQDIVQSLHLSQSELLAELTARLLVSGAAEALIAARREGAARRNAIAEEILQGYTLLGSSECLSRWLVLPEGLTGTQAEAEARRRGVAVYGDAHFAVGPASRQHGLRLAVTAPADDDELAEGLRRLKSILDDWHP</sequence>
<dbReference type="EMBL" id="CP029462">
    <property type="protein sequence ID" value="AXL21507.1"/>
    <property type="molecule type" value="Genomic_DNA"/>
</dbReference>
<dbReference type="KEGG" id="meg:DKB62_07985"/>
<dbReference type="GO" id="GO:0003700">
    <property type="term" value="F:DNA-binding transcription factor activity"/>
    <property type="evidence" value="ECO:0007669"/>
    <property type="project" value="InterPro"/>
</dbReference>
<keyword evidence="4" id="KW-0238">DNA-binding</keyword>
<dbReference type="PANTHER" id="PTHR46577:SF1">
    <property type="entry name" value="HTH-TYPE TRANSCRIPTIONAL REGULATORY PROTEIN GABR"/>
    <property type="match status" value="1"/>
</dbReference>
<comment type="similarity">
    <text evidence="1">In the C-terminal section; belongs to the class-I pyridoxal-phosphate-dependent aminotransferase family.</text>
</comment>
<evidence type="ECO:0000256" key="3">
    <source>
        <dbReference type="ARBA" id="ARBA00023015"/>
    </source>
</evidence>
<organism evidence="7 8">
    <name type="scientific">Megasphaera stantonii</name>
    <dbReference type="NCBI Taxonomy" id="2144175"/>
    <lineage>
        <taxon>Bacteria</taxon>
        <taxon>Bacillati</taxon>
        <taxon>Bacillota</taxon>
        <taxon>Negativicutes</taxon>
        <taxon>Veillonellales</taxon>
        <taxon>Veillonellaceae</taxon>
        <taxon>Megasphaera</taxon>
    </lineage>
</organism>
<keyword evidence="5" id="KW-0804">Transcription</keyword>
<dbReference type="SUPFAM" id="SSF46785">
    <property type="entry name" value="Winged helix' DNA-binding domain"/>
    <property type="match status" value="1"/>
</dbReference>
<dbReference type="InterPro" id="IPR015422">
    <property type="entry name" value="PyrdxlP-dep_Trfase_small"/>
</dbReference>
<dbReference type="Gene3D" id="3.90.1150.10">
    <property type="entry name" value="Aspartate Aminotransferase, domain 1"/>
    <property type="match status" value="1"/>
</dbReference>
<dbReference type="InterPro" id="IPR004839">
    <property type="entry name" value="Aminotransferase_I/II_large"/>
</dbReference>
<feature type="domain" description="HTH gntR-type" evidence="6">
    <location>
        <begin position="21"/>
        <end position="89"/>
    </location>
</feature>
<dbReference type="AlphaFoldDB" id="A0A346B064"/>
<evidence type="ECO:0000256" key="1">
    <source>
        <dbReference type="ARBA" id="ARBA00005384"/>
    </source>
</evidence>
<evidence type="ECO:0000313" key="8">
    <source>
        <dbReference type="Proteomes" id="UP000254337"/>
    </source>
</evidence>